<dbReference type="InterPro" id="IPR025633">
    <property type="entry name" value="DUF4291"/>
</dbReference>
<organism evidence="1 2">
    <name type="scientific">Xanthomonas pisi</name>
    <dbReference type="NCBI Taxonomy" id="56457"/>
    <lineage>
        <taxon>Bacteria</taxon>
        <taxon>Pseudomonadati</taxon>
        <taxon>Pseudomonadota</taxon>
        <taxon>Gammaproteobacteria</taxon>
        <taxon>Lysobacterales</taxon>
        <taxon>Lysobacteraceae</taxon>
        <taxon>Xanthomonas</taxon>
    </lineage>
</organism>
<dbReference type="AlphaFoldDB" id="A0A2S7D6H1"/>
<reference evidence="2" key="1">
    <citation type="submission" date="2016-08" db="EMBL/GenBank/DDBJ databases">
        <authorList>
            <person name="Merda D."/>
            <person name="Briand M."/>
            <person name="Taghouti G."/>
            <person name="Carrere S."/>
            <person name="Gouzy J."/>
            <person name="Portier P."/>
            <person name="Jacques M.-A."/>
            <person name="Fischer-Le Saux M."/>
        </authorList>
    </citation>
    <scope>NUCLEOTIDE SEQUENCE [LARGE SCALE GENOMIC DNA]</scope>
    <source>
        <strain evidence="2">CFBP4643</strain>
    </source>
</reference>
<evidence type="ECO:0000313" key="1">
    <source>
        <dbReference type="EMBL" id="PPU69324.1"/>
    </source>
</evidence>
<proteinExistence type="predicted"/>
<comment type="caution">
    <text evidence="1">The sequence shown here is derived from an EMBL/GenBank/DDBJ whole genome shotgun (WGS) entry which is preliminary data.</text>
</comment>
<name>A0A2S7D6H1_9XANT</name>
<sequence length="211" mass="23902">MTTDFYTRQVASWPAEGRHVMAQSDETSITVYQAYRPAIADYAVAHQQFGGEFSYSRMSWVKPNFLWMMYRCGWASKEGQERVLALRLPRRFFDELLQLAVASSYDHVQFSSREQWQAALAQSDVRLQWDPDHDPAGKPVPRRALQLGLRGDVLRRFGSTELISIQDITPFVIEQRANAHGHFERLLTPVETVYHANAVAAKAAGISSGGL</sequence>
<keyword evidence="2" id="KW-1185">Reference proteome</keyword>
<dbReference type="PANTHER" id="PTHR38567">
    <property type="entry name" value="DUF4291 DOMAIN-CONTAINING PROTEIN"/>
    <property type="match status" value="1"/>
</dbReference>
<gene>
    <name evidence="1" type="ORF">XpiCFBP4643_03985</name>
</gene>
<dbReference type="OrthoDB" id="65842at2"/>
<evidence type="ECO:0000313" key="2">
    <source>
        <dbReference type="Proteomes" id="UP000238191"/>
    </source>
</evidence>
<protein>
    <submittedName>
        <fullName evidence="1">DUF4291 domain-containing protein</fullName>
    </submittedName>
</protein>
<dbReference type="Pfam" id="PF14124">
    <property type="entry name" value="DUF4291"/>
    <property type="match status" value="1"/>
</dbReference>
<accession>A0A2S7D6H1</accession>
<dbReference type="PANTHER" id="PTHR38567:SF1">
    <property type="entry name" value="DUF4291 DOMAIN-CONTAINING PROTEIN"/>
    <property type="match status" value="1"/>
</dbReference>
<dbReference type="Proteomes" id="UP000238191">
    <property type="component" value="Unassembled WGS sequence"/>
</dbReference>
<dbReference type="EMBL" id="MDEI01000003">
    <property type="protein sequence ID" value="PPU69324.1"/>
    <property type="molecule type" value="Genomic_DNA"/>
</dbReference>